<gene>
    <name evidence="1" type="ORF">RFI_37593</name>
</gene>
<proteinExistence type="predicted"/>
<accession>X6LEC9</accession>
<feature type="non-terminal residue" evidence="1">
    <location>
        <position position="219"/>
    </location>
</feature>
<reference evidence="1 2" key="1">
    <citation type="journal article" date="2013" name="Curr. Biol.">
        <title>The Genome of the Foraminiferan Reticulomyxa filosa.</title>
        <authorList>
            <person name="Glockner G."/>
            <person name="Hulsmann N."/>
            <person name="Schleicher M."/>
            <person name="Noegel A.A."/>
            <person name="Eichinger L."/>
            <person name="Gallinger C."/>
            <person name="Pawlowski J."/>
            <person name="Sierra R."/>
            <person name="Euteneuer U."/>
            <person name="Pillet L."/>
            <person name="Moustafa A."/>
            <person name="Platzer M."/>
            <person name="Groth M."/>
            <person name="Szafranski K."/>
            <person name="Schliwa M."/>
        </authorList>
    </citation>
    <scope>NUCLEOTIDE SEQUENCE [LARGE SCALE GENOMIC DNA]</scope>
</reference>
<dbReference type="AlphaFoldDB" id="X6LEC9"/>
<sequence>MCCYCSETGSPQSKYANAYIYKSKYYEKIAFLSRFEKQLISYRDSLPKHLEAHIGDAANILSRCFALKNLAEVFCGYCDDTMSSALLYLSIQKAMKTKENKDDEKKEPMQTKNITLDDVQFDREELRSQLLDLLLPLCRPEAVVQMRINEDIKFCSLGESVKDQQEKSSNQMLMVITSDLECNVPIEWVHRTKKIVSFKKMSEFEKTIKEFFDKGISDD</sequence>
<dbReference type="Proteomes" id="UP000023152">
    <property type="component" value="Unassembled WGS sequence"/>
</dbReference>
<protein>
    <submittedName>
        <fullName evidence="1">Uncharacterized protein</fullName>
    </submittedName>
</protein>
<dbReference type="EMBL" id="ASPP01042642">
    <property type="protein sequence ID" value="ETN99873.1"/>
    <property type="molecule type" value="Genomic_DNA"/>
</dbReference>
<evidence type="ECO:0000313" key="1">
    <source>
        <dbReference type="EMBL" id="ETN99873.1"/>
    </source>
</evidence>
<evidence type="ECO:0000313" key="2">
    <source>
        <dbReference type="Proteomes" id="UP000023152"/>
    </source>
</evidence>
<keyword evidence="2" id="KW-1185">Reference proteome</keyword>
<name>X6LEC9_RETFI</name>
<organism evidence="1 2">
    <name type="scientific">Reticulomyxa filosa</name>
    <dbReference type="NCBI Taxonomy" id="46433"/>
    <lineage>
        <taxon>Eukaryota</taxon>
        <taxon>Sar</taxon>
        <taxon>Rhizaria</taxon>
        <taxon>Retaria</taxon>
        <taxon>Foraminifera</taxon>
        <taxon>Monothalamids</taxon>
        <taxon>Reticulomyxidae</taxon>
        <taxon>Reticulomyxa</taxon>
    </lineage>
</organism>
<comment type="caution">
    <text evidence="1">The sequence shown here is derived from an EMBL/GenBank/DDBJ whole genome shotgun (WGS) entry which is preliminary data.</text>
</comment>